<comment type="caution">
    <text evidence="2">The sequence shown here is derived from an EMBL/GenBank/DDBJ whole genome shotgun (WGS) entry which is preliminary data.</text>
</comment>
<keyword evidence="3" id="KW-1185">Reference proteome</keyword>
<feature type="domain" description="Transposase DDE" evidence="1">
    <location>
        <begin position="7"/>
        <end position="129"/>
    </location>
</feature>
<proteinExistence type="predicted"/>
<dbReference type="Pfam" id="PF13701">
    <property type="entry name" value="DDE_Tnp_1_4"/>
    <property type="match status" value="1"/>
</dbReference>
<protein>
    <recommendedName>
        <fullName evidence="1">Transposase DDE domain-containing protein</fullName>
    </recommendedName>
</protein>
<evidence type="ECO:0000259" key="1">
    <source>
        <dbReference type="Pfam" id="PF13701"/>
    </source>
</evidence>
<accession>A0A918IK36</accession>
<dbReference type="EMBL" id="BMTD01000034">
    <property type="protein sequence ID" value="GGV28598.1"/>
    <property type="molecule type" value="Genomic_DNA"/>
</dbReference>
<name>A0A918IK36_9ACTN</name>
<dbReference type="Proteomes" id="UP000618795">
    <property type="component" value="Unassembled WGS sequence"/>
</dbReference>
<evidence type="ECO:0000313" key="2">
    <source>
        <dbReference type="EMBL" id="GGV28598.1"/>
    </source>
</evidence>
<sequence length="141" mass="15382">MPTVREKQQAAPTYKGGFGYHPLLCFLANTGEALSGRLRPGNAGANTASDHITVLDQALAQIPDAHRYGTDMLIRADCAGSAKTFLAHVREPRKRGIRTYFSVGCAITGPVRRAIRAMPDRLWHPAWTRTGHCVTAPRSQS</sequence>
<organism evidence="2 3">
    <name type="scientific">Streptomyces filipinensis</name>
    <dbReference type="NCBI Taxonomy" id="66887"/>
    <lineage>
        <taxon>Bacteria</taxon>
        <taxon>Bacillati</taxon>
        <taxon>Actinomycetota</taxon>
        <taxon>Actinomycetes</taxon>
        <taxon>Kitasatosporales</taxon>
        <taxon>Streptomycetaceae</taxon>
        <taxon>Streptomyces</taxon>
    </lineage>
</organism>
<dbReference type="InterPro" id="IPR025668">
    <property type="entry name" value="Tnp_DDE_dom"/>
</dbReference>
<evidence type="ECO:0000313" key="3">
    <source>
        <dbReference type="Proteomes" id="UP000618795"/>
    </source>
</evidence>
<reference evidence="2" key="1">
    <citation type="journal article" date="2014" name="Int. J. Syst. Evol. Microbiol.">
        <title>Complete genome sequence of Corynebacterium casei LMG S-19264T (=DSM 44701T), isolated from a smear-ripened cheese.</title>
        <authorList>
            <consortium name="US DOE Joint Genome Institute (JGI-PGF)"/>
            <person name="Walter F."/>
            <person name="Albersmeier A."/>
            <person name="Kalinowski J."/>
            <person name="Ruckert C."/>
        </authorList>
    </citation>
    <scope>NUCLEOTIDE SEQUENCE</scope>
    <source>
        <strain evidence="2">JCM 4369</strain>
    </source>
</reference>
<dbReference type="AlphaFoldDB" id="A0A918IK36"/>
<gene>
    <name evidence="2" type="ORF">GCM10010260_81310</name>
</gene>
<reference evidence="2" key="2">
    <citation type="submission" date="2020-09" db="EMBL/GenBank/DDBJ databases">
        <authorList>
            <person name="Sun Q."/>
            <person name="Ohkuma M."/>
        </authorList>
    </citation>
    <scope>NUCLEOTIDE SEQUENCE</scope>
    <source>
        <strain evidence="2">JCM 4369</strain>
    </source>
</reference>